<keyword evidence="1" id="KW-0560">Oxidoreductase</keyword>
<reference evidence="4" key="1">
    <citation type="submission" date="2016-06" db="EMBL/GenBank/DDBJ databases">
        <title>Parallel loss of symbiosis genes in relatives of nitrogen-fixing non-legume Parasponia.</title>
        <authorList>
            <person name="Van Velzen R."/>
            <person name="Holmer R."/>
            <person name="Bu F."/>
            <person name="Rutten L."/>
            <person name="Van Zeijl A."/>
            <person name="Liu W."/>
            <person name="Santuari L."/>
            <person name="Cao Q."/>
            <person name="Sharma T."/>
            <person name="Shen D."/>
            <person name="Roswanjaya Y."/>
            <person name="Wardhani T."/>
            <person name="Kalhor M.S."/>
            <person name="Jansen J."/>
            <person name="Van den Hoogen J."/>
            <person name="Gungor B."/>
            <person name="Hartog M."/>
            <person name="Hontelez J."/>
            <person name="Verver J."/>
            <person name="Yang W.-C."/>
            <person name="Schijlen E."/>
            <person name="Repin R."/>
            <person name="Schilthuizen M."/>
            <person name="Schranz E."/>
            <person name="Heidstra R."/>
            <person name="Miyata K."/>
            <person name="Fedorova E."/>
            <person name="Kohlen W."/>
            <person name="Bisseling T."/>
            <person name="Smit S."/>
            <person name="Geurts R."/>
        </authorList>
    </citation>
    <scope>NUCLEOTIDE SEQUENCE [LARGE SCALE GENOMIC DNA]</scope>
    <source>
        <strain evidence="4">cv. RG33-2</strain>
    </source>
</reference>
<keyword evidence="2" id="KW-0503">Monooxygenase</keyword>
<evidence type="ECO:0000256" key="1">
    <source>
        <dbReference type="ARBA" id="ARBA00023002"/>
    </source>
</evidence>
<name>A0A2P5EWP2_TREOI</name>
<keyword evidence="4" id="KW-1185">Reference proteome</keyword>
<evidence type="ECO:0000256" key="2">
    <source>
        <dbReference type="ARBA" id="ARBA00023033"/>
    </source>
</evidence>
<comment type="caution">
    <text evidence="3">The sequence shown here is derived from an EMBL/GenBank/DDBJ whole genome shotgun (WGS) entry which is preliminary data.</text>
</comment>
<dbReference type="EMBL" id="JXTC01000088">
    <property type="protein sequence ID" value="PON89950.1"/>
    <property type="molecule type" value="Genomic_DNA"/>
</dbReference>
<evidence type="ECO:0000313" key="4">
    <source>
        <dbReference type="Proteomes" id="UP000237000"/>
    </source>
</evidence>
<dbReference type="SUPFAM" id="SSF51905">
    <property type="entry name" value="FAD/NAD(P)-binding domain"/>
    <property type="match status" value="1"/>
</dbReference>
<proteinExistence type="predicted"/>
<dbReference type="PANTHER" id="PTHR45934">
    <property type="entry name" value="FAD/NAD(P)-BINDING OXIDOREDUCTASE FAMILY PROTEIN"/>
    <property type="match status" value="1"/>
</dbReference>
<dbReference type="Gene3D" id="3.50.50.60">
    <property type="entry name" value="FAD/NAD(P)-binding domain"/>
    <property type="match status" value="1"/>
</dbReference>
<accession>A0A2P5EWP2</accession>
<dbReference type="GO" id="GO:0004497">
    <property type="term" value="F:monooxygenase activity"/>
    <property type="evidence" value="ECO:0007669"/>
    <property type="project" value="UniProtKB-KW"/>
</dbReference>
<organism evidence="3 4">
    <name type="scientific">Trema orientale</name>
    <name type="common">Charcoal tree</name>
    <name type="synonym">Celtis orientalis</name>
    <dbReference type="NCBI Taxonomy" id="63057"/>
    <lineage>
        <taxon>Eukaryota</taxon>
        <taxon>Viridiplantae</taxon>
        <taxon>Streptophyta</taxon>
        <taxon>Embryophyta</taxon>
        <taxon>Tracheophyta</taxon>
        <taxon>Spermatophyta</taxon>
        <taxon>Magnoliopsida</taxon>
        <taxon>eudicotyledons</taxon>
        <taxon>Gunneridae</taxon>
        <taxon>Pentapetalae</taxon>
        <taxon>rosids</taxon>
        <taxon>fabids</taxon>
        <taxon>Rosales</taxon>
        <taxon>Cannabaceae</taxon>
        <taxon>Trema</taxon>
    </lineage>
</organism>
<dbReference type="InParanoid" id="A0A2P5EWP2"/>
<sequence>MRITGFALLTWTNAWKALDAIGIGDSLRQQHELLLGGGHEVRCVQRKLLLETLSNELPSGTIRYSSKVVAIEESGFFKLVHLADGTVIKTKV</sequence>
<dbReference type="STRING" id="63057.A0A2P5EWP2"/>
<evidence type="ECO:0000313" key="3">
    <source>
        <dbReference type="EMBL" id="PON89950.1"/>
    </source>
</evidence>
<dbReference type="AlphaFoldDB" id="A0A2P5EWP2"/>
<gene>
    <name evidence="3" type="ORF">TorRG33x02_142360</name>
</gene>
<dbReference type="InterPro" id="IPR036188">
    <property type="entry name" value="FAD/NAD-bd_sf"/>
</dbReference>
<dbReference type="OrthoDB" id="1193633at2759"/>
<protein>
    <submittedName>
        <fullName evidence="3">FAD/NAD(P)-binding domain containing protein</fullName>
    </submittedName>
</protein>
<dbReference type="Proteomes" id="UP000237000">
    <property type="component" value="Unassembled WGS sequence"/>
</dbReference>
<dbReference type="InterPro" id="IPR044560">
    <property type="entry name" value="MOase"/>
</dbReference>
<dbReference type="PANTHER" id="PTHR45934:SF20">
    <property type="entry name" value="MONOOXYGENASE 2-RELATED"/>
    <property type="match status" value="1"/>
</dbReference>